<organism evidence="2 3">
    <name type="scientific">Corynebacterium xerosis</name>
    <dbReference type="NCBI Taxonomy" id="1725"/>
    <lineage>
        <taxon>Bacteria</taxon>
        <taxon>Bacillati</taxon>
        <taxon>Actinomycetota</taxon>
        <taxon>Actinomycetes</taxon>
        <taxon>Mycobacteriales</taxon>
        <taxon>Corynebacteriaceae</taxon>
        <taxon>Corynebacterium</taxon>
    </lineage>
</organism>
<proteinExistence type="predicted"/>
<dbReference type="AlphaFoldDB" id="A0A2N6SYP4"/>
<evidence type="ECO:0000313" key="2">
    <source>
        <dbReference type="EMBL" id="PMC62187.1"/>
    </source>
</evidence>
<feature type="transmembrane region" description="Helical" evidence="1">
    <location>
        <begin position="17"/>
        <end position="35"/>
    </location>
</feature>
<sequence>MTTTMTPTKAEQRLRKLVVGWGLVLIGMTVGYIGWTLPNAWTGWTLWAVGGTLATISAAVVYLAHVTRSIALGLAAILPLASPVIVFAVGLSAYGA</sequence>
<gene>
    <name evidence="2" type="ORF">CJ204_06965</name>
</gene>
<evidence type="ECO:0000256" key="1">
    <source>
        <dbReference type="SAM" id="Phobius"/>
    </source>
</evidence>
<dbReference type="EMBL" id="PNHF01000014">
    <property type="protein sequence ID" value="PMC62187.1"/>
    <property type="molecule type" value="Genomic_DNA"/>
</dbReference>
<comment type="caution">
    <text evidence="2">The sequence shown here is derived from an EMBL/GenBank/DDBJ whole genome shotgun (WGS) entry which is preliminary data.</text>
</comment>
<evidence type="ECO:0000313" key="3">
    <source>
        <dbReference type="Proteomes" id="UP000235363"/>
    </source>
</evidence>
<feature type="transmembrane region" description="Helical" evidence="1">
    <location>
        <begin position="41"/>
        <end position="63"/>
    </location>
</feature>
<protein>
    <submittedName>
        <fullName evidence="2">Uncharacterized protein</fullName>
    </submittedName>
</protein>
<dbReference type="RefSeq" id="WP_102212886.1">
    <property type="nucleotide sequence ID" value="NZ_PNHF01000014.1"/>
</dbReference>
<accession>A0A2N6SYP4</accession>
<keyword evidence="1" id="KW-1133">Transmembrane helix</keyword>
<name>A0A2N6SYP4_9CORY</name>
<dbReference type="Proteomes" id="UP000235363">
    <property type="component" value="Unassembled WGS sequence"/>
</dbReference>
<reference evidence="2 3" key="1">
    <citation type="submission" date="2017-09" db="EMBL/GenBank/DDBJ databases">
        <title>Bacterial strain isolated from the female urinary microbiota.</title>
        <authorList>
            <person name="Thomas-White K."/>
            <person name="Kumar N."/>
            <person name="Forster S."/>
            <person name="Putonti C."/>
            <person name="Lawley T."/>
            <person name="Wolfe A.J."/>
        </authorList>
    </citation>
    <scope>NUCLEOTIDE SEQUENCE [LARGE SCALE GENOMIC DNA]</scope>
    <source>
        <strain evidence="2 3">UMB0908</strain>
    </source>
</reference>
<keyword evidence="1" id="KW-0472">Membrane</keyword>
<feature type="transmembrane region" description="Helical" evidence="1">
    <location>
        <begin position="70"/>
        <end position="94"/>
    </location>
</feature>
<keyword evidence="1" id="KW-0812">Transmembrane</keyword>